<name>A0A9N7LPK9_9MYCO</name>
<evidence type="ECO:0000313" key="2">
    <source>
        <dbReference type="Proteomes" id="UP001058626"/>
    </source>
</evidence>
<accession>A0A9N7LPK9</accession>
<proteinExistence type="predicted"/>
<keyword evidence="2" id="KW-1185">Reference proteome</keyword>
<dbReference type="EMBL" id="AP026367">
    <property type="protein sequence ID" value="BDN81226.1"/>
    <property type="molecule type" value="Genomic_DNA"/>
</dbReference>
<organism evidence="1 2">
    <name type="scientific">Mycobacterium pseudoshottsii</name>
    <dbReference type="NCBI Taxonomy" id="265949"/>
    <lineage>
        <taxon>Bacteria</taxon>
        <taxon>Bacillati</taxon>
        <taxon>Actinomycetota</taxon>
        <taxon>Actinomycetes</taxon>
        <taxon>Mycobacteriales</taxon>
        <taxon>Mycobacteriaceae</taxon>
        <taxon>Mycobacterium</taxon>
        <taxon>Mycobacterium ulcerans group</taxon>
    </lineage>
</organism>
<dbReference type="Proteomes" id="UP001058626">
    <property type="component" value="Chromosome"/>
</dbReference>
<protein>
    <submittedName>
        <fullName evidence="1">Uncharacterized protein</fullName>
    </submittedName>
</protein>
<evidence type="ECO:0000313" key="1">
    <source>
        <dbReference type="EMBL" id="BDN81226.1"/>
    </source>
</evidence>
<dbReference type="AlphaFoldDB" id="A0A9N7LPK9"/>
<sequence length="136" mass="15336">MRSGMTHHLVRESVVCRTCCTRAGCIRGWALFAHGVSERDQVILIRVGRQWARMAHEFPPARGGNSASVTNTQVPGVWFPRGSERTYYRSRVRVDERQRGHCIVRTPGPAAATGYVHEAKAIVRKRRRRGGHAHPL</sequence>
<gene>
    <name evidence="1" type="ORF">NJB1907Z4_C14410</name>
</gene>
<reference evidence="1" key="1">
    <citation type="submission" date="2022-06" db="EMBL/GenBank/DDBJ databases">
        <title>Complete genome sequence of Mycobacterium pseudoshottsii NJB1907-Z4.</title>
        <authorList>
            <person name="Komine T."/>
            <person name="Fukano H."/>
            <person name="Wada S."/>
        </authorList>
    </citation>
    <scope>NUCLEOTIDE SEQUENCE</scope>
    <source>
        <strain evidence="1">NJB1907-Z4</strain>
    </source>
</reference>